<comment type="caution">
    <text evidence="2">The sequence shown here is derived from an EMBL/GenBank/DDBJ whole genome shotgun (WGS) entry which is preliminary data.</text>
</comment>
<accession>A0ABS6RUQ1</accession>
<evidence type="ECO:0000256" key="1">
    <source>
        <dbReference type="SAM" id="MobiDB-lite"/>
    </source>
</evidence>
<dbReference type="Proteomes" id="UP001196980">
    <property type="component" value="Unassembled WGS sequence"/>
</dbReference>
<gene>
    <name evidence="2" type="ORF">HWQ67_02040</name>
</gene>
<reference evidence="2 3" key="1">
    <citation type="journal article" date="2020" name="J Geophys Res Biogeosci">
        <title>Magnetotaxis as an Adaptation to Enable Bacterial Shuttling of Microbial Sulfur and Sulfur Cycling Across Aquatic Oxic#Anoxic Interfaces.</title>
        <authorList>
            <person name="Li J."/>
            <person name="Liu P."/>
            <person name="Wang J."/>
            <person name="Roberts A.P."/>
            <person name="Pan Y."/>
        </authorList>
    </citation>
    <scope>NUCLEOTIDE SEQUENCE [LARGE SCALE GENOMIC DNA]</scope>
    <source>
        <strain evidence="2 3">MYR-1_YQ</strain>
    </source>
</reference>
<feature type="region of interest" description="Disordered" evidence="1">
    <location>
        <begin position="73"/>
        <end position="99"/>
    </location>
</feature>
<sequence length="99" mass="11066">MNDTTRNILKWSAAVGIGYGLYKVFVEDDAPVSVAVTSPVQTAVKVVEAPIKKVSKLMKGSPEAKAHMALMRSKVKHHGRKKKTEKKSKKKTWLFKRTD</sequence>
<keyword evidence="3" id="KW-1185">Reference proteome</keyword>
<evidence type="ECO:0000313" key="3">
    <source>
        <dbReference type="Proteomes" id="UP001196980"/>
    </source>
</evidence>
<organism evidence="2 3">
    <name type="scientific">Candidatus Magnetobacterium casense</name>
    <dbReference type="NCBI Taxonomy" id="1455061"/>
    <lineage>
        <taxon>Bacteria</taxon>
        <taxon>Pseudomonadati</taxon>
        <taxon>Nitrospirota</taxon>
        <taxon>Thermodesulfovibrionia</taxon>
        <taxon>Thermodesulfovibrionales</taxon>
        <taxon>Candidatus Magnetobacteriaceae</taxon>
        <taxon>Candidatus Magnetobacterium</taxon>
    </lineage>
</organism>
<name>A0ABS6RUQ1_9BACT</name>
<evidence type="ECO:0000313" key="2">
    <source>
        <dbReference type="EMBL" id="MBV6340356.1"/>
    </source>
</evidence>
<proteinExistence type="predicted"/>
<dbReference type="EMBL" id="JABXWD010000019">
    <property type="protein sequence ID" value="MBV6340356.1"/>
    <property type="molecule type" value="Genomic_DNA"/>
</dbReference>
<protein>
    <submittedName>
        <fullName evidence="2">Uncharacterized protein</fullName>
    </submittedName>
</protein>
<dbReference type="RefSeq" id="WP_218250976.1">
    <property type="nucleotide sequence ID" value="NZ_JABXWD010000019.1"/>
</dbReference>